<reference evidence="9" key="1">
    <citation type="journal article" date="2023" name="G3 (Bethesda)">
        <title>A reference genome for the long-term kleptoplast-retaining sea slug Elysia crispata morphotype clarki.</title>
        <authorList>
            <person name="Eastman K.E."/>
            <person name="Pendleton A.L."/>
            <person name="Shaikh M.A."/>
            <person name="Suttiyut T."/>
            <person name="Ogas R."/>
            <person name="Tomko P."/>
            <person name="Gavelis G."/>
            <person name="Widhalm J.R."/>
            <person name="Wisecaver J.H."/>
        </authorList>
    </citation>
    <scope>NUCLEOTIDE SEQUENCE</scope>
    <source>
        <strain evidence="9">ECLA1</strain>
    </source>
</reference>
<evidence type="ECO:0000259" key="8">
    <source>
        <dbReference type="SMART" id="SM00848"/>
    </source>
</evidence>
<keyword evidence="6" id="KW-1015">Disulfide bond</keyword>
<dbReference type="InterPro" id="IPR000668">
    <property type="entry name" value="Peptidase_C1A_C"/>
</dbReference>
<dbReference type="Gene3D" id="3.90.70.10">
    <property type="entry name" value="Cysteine proteinases"/>
    <property type="match status" value="1"/>
</dbReference>
<dbReference type="InterPro" id="IPR000169">
    <property type="entry name" value="Pept_cys_AS"/>
</dbReference>
<evidence type="ECO:0000313" key="9">
    <source>
        <dbReference type="EMBL" id="KAK3794867.1"/>
    </source>
</evidence>
<dbReference type="InterPro" id="IPR013201">
    <property type="entry name" value="Prot_inhib_I29"/>
</dbReference>
<dbReference type="CDD" id="cd02248">
    <property type="entry name" value="Peptidase_C1A"/>
    <property type="match status" value="1"/>
</dbReference>
<dbReference type="InterPro" id="IPR038765">
    <property type="entry name" value="Papain-like_cys_pep_sf"/>
</dbReference>
<dbReference type="PROSITE" id="PS00139">
    <property type="entry name" value="THIOL_PROTEASE_CYS"/>
    <property type="match status" value="1"/>
</dbReference>
<keyword evidence="4" id="KW-0788">Thiol protease</keyword>
<evidence type="ECO:0000256" key="5">
    <source>
        <dbReference type="ARBA" id="ARBA00023145"/>
    </source>
</evidence>
<feature type="domain" description="Peptidase C1A papain C-terminal" evidence="7">
    <location>
        <begin position="122"/>
        <end position="333"/>
    </location>
</feature>
<evidence type="ECO:0008006" key="11">
    <source>
        <dbReference type="Google" id="ProtNLM"/>
    </source>
</evidence>
<dbReference type="PROSITE" id="PS00639">
    <property type="entry name" value="THIOL_PROTEASE_HIS"/>
    <property type="match status" value="1"/>
</dbReference>
<keyword evidence="3" id="KW-0378">Hydrolase</keyword>
<dbReference type="GO" id="GO:0006508">
    <property type="term" value="P:proteolysis"/>
    <property type="evidence" value="ECO:0007669"/>
    <property type="project" value="UniProtKB-KW"/>
</dbReference>
<comment type="similarity">
    <text evidence="1">Belongs to the peptidase C1 family.</text>
</comment>
<evidence type="ECO:0000313" key="10">
    <source>
        <dbReference type="Proteomes" id="UP001283361"/>
    </source>
</evidence>
<keyword evidence="10" id="KW-1185">Reference proteome</keyword>
<dbReference type="EMBL" id="JAWDGP010001087">
    <property type="protein sequence ID" value="KAK3794867.1"/>
    <property type="molecule type" value="Genomic_DNA"/>
</dbReference>
<accession>A0AAE1E5K9</accession>
<dbReference type="SMART" id="SM00645">
    <property type="entry name" value="Pept_C1"/>
    <property type="match status" value="1"/>
</dbReference>
<comment type="caution">
    <text evidence="9">The sequence shown here is derived from an EMBL/GenBank/DDBJ whole genome shotgun (WGS) entry which is preliminary data.</text>
</comment>
<dbReference type="AlphaFoldDB" id="A0AAE1E5K9"/>
<dbReference type="SUPFAM" id="SSF54001">
    <property type="entry name" value="Cysteine proteinases"/>
    <property type="match status" value="1"/>
</dbReference>
<dbReference type="PRINTS" id="PR00705">
    <property type="entry name" value="PAPAIN"/>
</dbReference>
<dbReference type="Pfam" id="PF08246">
    <property type="entry name" value="Inhibitor_I29"/>
    <property type="match status" value="1"/>
</dbReference>
<dbReference type="PANTHER" id="PTHR12411">
    <property type="entry name" value="CYSTEINE PROTEASE FAMILY C1-RELATED"/>
    <property type="match status" value="1"/>
</dbReference>
<evidence type="ECO:0000256" key="4">
    <source>
        <dbReference type="ARBA" id="ARBA00022807"/>
    </source>
</evidence>
<gene>
    <name evidence="9" type="ORF">RRG08_001018</name>
</gene>
<proteinExistence type="inferred from homology"/>
<feature type="domain" description="Cathepsin propeptide inhibitor" evidence="8">
    <location>
        <begin position="24"/>
        <end position="86"/>
    </location>
</feature>
<organism evidence="9 10">
    <name type="scientific">Elysia crispata</name>
    <name type="common">lettuce slug</name>
    <dbReference type="NCBI Taxonomy" id="231223"/>
    <lineage>
        <taxon>Eukaryota</taxon>
        <taxon>Metazoa</taxon>
        <taxon>Spiralia</taxon>
        <taxon>Lophotrochozoa</taxon>
        <taxon>Mollusca</taxon>
        <taxon>Gastropoda</taxon>
        <taxon>Heterobranchia</taxon>
        <taxon>Euthyneura</taxon>
        <taxon>Panpulmonata</taxon>
        <taxon>Sacoglossa</taxon>
        <taxon>Placobranchoidea</taxon>
        <taxon>Plakobranchidae</taxon>
        <taxon>Elysia</taxon>
    </lineage>
</organism>
<evidence type="ECO:0000259" key="7">
    <source>
        <dbReference type="SMART" id="SM00645"/>
    </source>
</evidence>
<name>A0AAE1E5K9_9GAST</name>
<keyword evidence="5" id="KW-0865">Zymogen</keyword>
<keyword evidence="2" id="KW-0645">Protease</keyword>
<evidence type="ECO:0000256" key="1">
    <source>
        <dbReference type="ARBA" id="ARBA00008455"/>
    </source>
</evidence>
<dbReference type="Proteomes" id="UP001283361">
    <property type="component" value="Unassembled WGS sequence"/>
</dbReference>
<sequence>MNTLVSQGDDSDLKFRKGILFSQFYDFAAKHNRSYLYNSSELLSRFLVFQNSAQQANLMNLPYVKEGKSRPVFGINKFADLTPAEFKAKYLSGLKKRRPVLKFRSNRFTAGDFHSPVEMSSLPVSVDWRKKSVLSPVIDQKGCGACWAISTVETMEAMSVISNQTKVVDRLSIQEFIDCDDENKGCEGGDICQAANWAQTHGIIPEKDYPLTRKTGTCKPISQSAKKIKVADSKCDSLVGKEDKILETLANHGPVTVAVDATTWHNYVGGIIRFHCSDEINHAVQIVGYNLEGEVPYYIIRNSWGSDFGEKGYLYLKYGGNLCGVAKEVVKLNVTTQV</sequence>
<dbReference type="GO" id="GO:0008234">
    <property type="term" value="F:cysteine-type peptidase activity"/>
    <property type="evidence" value="ECO:0007669"/>
    <property type="project" value="UniProtKB-KW"/>
</dbReference>
<dbReference type="SMART" id="SM00848">
    <property type="entry name" value="Inhibitor_I29"/>
    <property type="match status" value="1"/>
</dbReference>
<dbReference type="InterPro" id="IPR025660">
    <property type="entry name" value="Pept_his_AS"/>
</dbReference>
<protein>
    <recommendedName>
        <fullName evidence="11">Cathepsin O</fullName>
    </recommendedName>
</protein>
<dbReference type="InterPro" id="IPR013128">
    <property type="entry name" value="Peptidase_C1A"/>
</dbReference>
<dbReference type="Pfam" id="PF00112">
    <property type="entry name" value="Peptidase_C1"/>
    <property type="match status" value="1"/>
</dbReference>
<evidence type="ECO:0000256" key="6">
    <source>
        <dbReference type="ARBA" id="ARBA00023157"/>
    </source>
</evidence>
<evidence type="ECO:0000256" key="3">
    <source>
        <dbReference type="ARBA" id="ARBA00022801"/>
    </source>
</evidence>
<evidence type="ECO:0000256" key="2">
    <source>
        <dbReference type="ARBA" id="ARBA00022670"/>
    </source>
</evidence>
<dbReference type="InterPro" id="IPR039417">
    <property type="entry name" value="Peptidase_C1A_papain-like"/>
</dbReference>